<dbReference type="AlphaFoldDB" id="A0A7J8HQP7"/>
<evidence type="ECO:0000313" key="2">
    <source>
        <dbReference type="EMBL" id="KAF6474647.1"/>
    </source>
</evidence>
<dbReference type="SUPFAM" id="SSF109640">
    <property type="entry name" value="KRAB domain (Kruppel-associated box)"/>
    <property type="match status" value="1"/>
</dbReference>
<dbReference type="PROSITE" id="PS50805">
    <property type="entry name" value="KRAB"/>
    <property type="match status" value="1"/>
</dbReference>
<dbReference type="KEGG" id="ray:107519987"/>
<reference evidence="2 3" key="1">
    <citation type="journal article" date="2020" name="Nature">
        <title>Six reference-quality genomes reveal evolution of bat adaptations.</title>
        <authorList>
            <person name="Jebb D."/>
            <person name="Huang Z."/>
            <person name="Pippel M."/>
            <person name="Hughes G.M."/>
            <person name="Lavrichenko K."/>
            <person name="Devanna P."/>
            <person name="Winkler S."/>
            <person name="Jermiin L.S."/>
            <person name="Skirmuntt E.C."/>
            <person name="Katzourakis A."/>
            <person name="Burkitt-Gray L."/>
            <person name="Ray D.A."/>
            <person name="Sullivan K.A.M."/>
            <person name="Roscito J.G."/>
            <person name="Kirilenko B.M."/>
            <person name="Davalos L.M."/>
            <person name="Corthals A.P."/>
            <person name="Power M.L."/>
            <person name="Jones G."/>
            <person name="Ransome R.D."/>
            <person name="Dechmann D.K.N."/>
            <person name="Locatelli A.G."/>
            <person name="Puechmaille S.J."/>
            <person name="Fedrigo O."/>
            <person name="Jarvis E.D."/>
            <person name="Hiller M."/>
            <person name="Vernes S.C."/>
            <person name="Myers E.W."/>
            <person name="Teeling E.C."/>
        </authorList>
    </citation>
    <scope>NUCLEOTIDE SEQUENCE [LARGE SCALE GENOMIC DNA]</scope>
    <source>
        <strain evidence="2">MRouAeg1</strain>
        <tissue evidence="2">Muscle</tissue>
    </source>
</reference>
<organism evidence="2 3">
    <name type="scientific">Rousettus aegyptiacus</name>
    <name type="common">Egyptian fruit bat</name>
    <name type="synonym">Pteropus aegyptiacus</name>
    <dbReference type="NCBI Taxonomy" id="9407"/>
    <lineage>
        <taxon>Eukaryota</taxon>
        <taxon>Metazoa</taxon>
        <taxon>Chordata</taxon>
        <taxon>Craniata</taxon>
        <taxon>Vertebrata</taxon>
        <taxon>Euteleostomi</taxon>
        <taxon>Mammalia</taxon>
        <taxon>Eutheria</taxon>
        <taxon>Laurasiatheria</taxon>
        <taxon>Chiroptera</taxon>
        <taxon>Yinpterochiroptera</taxon>
        <taxon>Pteropodoidea</taxon>
        <taxon>Pteropodidae</taxon>
        <taxon>Rousettinae</taxon>
        <taxon>Rousettus</taxon>
    </lineage>
</organism>
<dbReference type="CDD" id="cd07765">
    <property type="entry name" value="KRAB_A-box"/>
    <property type="match status" value="1"/>
</dbReference>
<dbReference type="Pfam" id="PF01352">
    <property type="entry name" value="KRAB"/>
    <property type="match status" value="1"/>
</dbReference>
<sequence>MMTAVSLTARPQESLTFEDVAVYFTEEEWASLVPAQRALYRDVMLENYGAVAFLAAPSTSKPALIYQLEQEKELCFTEPQGALSRRASLAGYMSKIRRCTYLAKIISHAIKLKILQNHHLWEDRTKA</sequence>
<dbReference type="InterPro" id="IPR050169">
    <property type="entry name" value="Krueppel_C2H2_ZnF"/>
</dbReference>
<dbReference type="PANTHER" id="PTHR23232:SF139">
    <property type="entry name" value="KRAB DOMAIN-CONTAINING PROTEIN 1"/>
    <property type="match status" value="1"/>
</dbReference>
<keyword evidence="3" id="KW-1185">Reference proteome</keyword>
<dbReference type="Gene3D" id="6.10.140.140">
    <property type="match status" value="1"/>
</dbReference>
<gene>
    <name evidence="2" type="ORF">HJG63_007399</name>
</gene>
<dbReference type="PANTHER" id="PTHR23232">
    <property type="entry name" value="KRAB DOMAIN C2H2 ZINC FINGER"/>
    <property type="match status" value="1"/>
</dbReference>
<name>A0A7J8HQP7_ROUAE</name>
<feature type="domain" description="KRAB" evidence="1">
    <location>
        <begin position="15"/>
        <end position="87"/>
    </location>
</feature>
<evidence type="ECO:0000313" key="3">
    <source>
        <dbReference type="Proteomes" id="UP000593571"/>
    </source>
</evidence>
<proteinExistence type="predicted"/>
<comment type="caution">
    <text evidence="2">The sequence shown here is derived from an EMBL/GenBank/DDBJ whole genome shotgun (WGS) entry which is preliminary data.</text>
</comment>
<dbReference type="InterPro" id="IPR036051">
    <property type="entry name" value="KRAB_dom_sf"/>
</dbReference>
<dbReference type="SMART" id="SM00349">
    <property type="entry name" value="KRAB"/>
    <property type="match status" value="1"/>
</dbReference>
<dbReference type="EMBL" id="JACASE010000004">
    <property type="protein sequence ID" value="KAF6474647.1"/>
    <property type="molecule type" value="Genomic_DNA"/>
</dbReference>
<accession>A0A7J8HQP7</accession>
<dbReference type="Proteomes" id="UP000593571">
    <property type="component" value="Unassembled WGS sequence"/>
</dbReference>
<protein>
    <submittedName>
        <fullName evidence="2">KRAB box domain containing 1</fullName>
    </submittedName>
</protein>
<evidence type="ECO:0000259" key="1">
    <source>
        <dbReference type="PROSITE" id="PS50805"/>
    </source>
</evidence>
<dbReference type="GO" id="GO:0006355">
    <property type="term" value="P:regulation of DNA-templated transcription"/>
    <property type="evidence" value="ECO:0007669"/>
    <property type="project" value="InterPro"/>
</dbReference>
<dbReference type="InterPro" id="IPR001909">
    <property type="entry name" value="KRAB"/>
</dbReference>